<dbReference type="InterPro" id="IPR054337">
    <property type="entry name" value="Mtrc-MtrF-like_dom_II/IV"/>
</dbReference>
<feature type="domain" description="Outer membrane cytochrome MtrC/MtrF-like" evidence="3">
    <location>
        <begin position="357"/>
        <end position="507"/>
    </location>
</feature>
<dbReference type="Pfam" id="PF22113">
    <property type="entry name" value="Mtrc-MtrF_II-IV_dom"/>
    <property type="match status" value="1"/>
</dbReference>
<comment type="caution">
    <text evidence="4">The sequence shown here is derived from an EMBL/GenBank/DDBJ whole genome shotgun (WGS) entry which is preliminary data.</text>
</comment>
<evidence type="ECO:0000313" key="4">
    <source>
        <dbReference type="EMBL" id="MBK3515887.1"/>
    </source>
</evidence>
<name>A0ABS1HEB0_9BACT</name>
<dbReference type="NCBIfam" id="TIGR01905">
    <property type="entry name" value="paired_CXXCH_1"/>
    <property type="match status" value="1"/>
</dbReference>
<gene>
    <name evidence="4" type="ORF">JIV24_00945</name>
</gene>
<dbReference type="RefSeq" id="WP_200463111.1">
    <property type="nucleotide sequence ID" value="NZ_JAENRR010000001.1"/>
</dbReference>
<feature type="domain" description="Doubled CXXCH motif" evidence="2">
    <location>
        <begin position="165"/>
        <end position="201"/>
    </location>
</feature>
<evidence type="ECO:0008006" key="6">
    <source>
        <dbReference type="Google" id="ProtNLM"/>
    </source>
</evidence>
<dbReference type="Gene3D" id="1.10.1130.10">
    <property type="entry name" value="Flavocytochrome C3, Chain A"/>
    <property type="match status" value="2"/>
</dbReference>
<dbReference type="InterPro" id="IPR010177">
    <property type="entry name" value="Paired_CXXCH_1"/>
</dbReference>
<dbReference type="Proteomes" id="UP000605676">
    <property type="component" value="Unassembled WGS sequence"/>
</dbReference>
<dbReference type="Pfam" id="PF09699">
    <property type="entry name" value="Paired_CXXCH_1"/>
    <property type="match status" value="1"/>
</dbReference>
<feature type="signal peptide" evidence="1">
    <location>
        <begin position="1"/>
        <end position="19"/>
    </location>
</feature>
<keyword evidence="1" id="KW-0732">Signal</keyword>
<feature type="chain" id="PRO_5045047933" description="Doubled CXXCH motif domain-containing protein" evidence="1">
    <location>
        <begin position="20"/>
        <end position="563"/>
    </location>
</feature>
<evidence type="ECO:0000256" key="1">
    <source>
        <dbReference type="SAM" id="SignalP"/>
    </source>
</evidence>
<organism evidence="4 5">
    <name type="scientific">Carboxylicivirga marina</name>
    <dbReference type="NCBI Taxonomy" id="2800988"/>
    <lineage>
        <taxon>Bacteria</taxon>
        <taxon>Pseudomonadati</taxon>
        <taxon>Bacteroidota</taxon>
        <taxon>Bacteroidia</taxon>
        <taxon>Marinilabiliales</taxon>
        <taxon>Marinilabiliaceae</taxon>
        <taxon>Carboxylicivirga</taxon>
    </lineage>
</organism>
<protein>
    <recommendedName>
        <fullName evidence="6">Doubled CXXCH motif domain-containing protein</fullName>
    </recommendedName>
</protein>
<dbReference type="SUPFAM" id="SSF48695">
    <property type="entry name" value="Multiheme cytochromes"/>
    <property type="match status" value="1"/>
</dbReference>
<proteinExistence type="predicted"/>
<evidence type="ECO:0000259" key="2">
    <source>
        <dbReference type="Pfam" id="PF09699"/>
    </source>
</evidence>
<evidence type="ECO:0000313" key="5">
    <source>
        <dbReference type="Proteomes" id="UP000605676"/>
    </source>
</evidence>
<evidence type="ECO:0000259" key="3">
    <source>
        <dbReference type="Pfam" id="PF22113"/>
    </source>
</evidence>
<dbReference type="InterPro" id="IPR036280">
    <property type="entry name" value="Multihaem_cyt_sf"/>
</dbReference>
<reference evidence="4 5" key="1">
    <citation type="submission" date="2021-01" db="EMBL/GenBank/DDBJ databases">
        <title>Carboxyliciviraga sp.nov., isolated from coastal sediments.</title>
        <authorList>
            <person name="Lu D."/>
            <person name="Zhang T."/>
        </authorList>
    </citation>
    <scope>NUCLEOTIDE SEQUENCE [LARGE SCALE GENOMIC DNA]</scope>
    <source>
        <strain evidence="4 5">N1Y132</strain>
    </source>
</reference>
<dbReference type="EMBL" id="JAENRR010000001">
    <property type="protein sequence ID" value="MBK3515887.1"/>
    <property type="molecule type" value="Genomic_DNA"/>
</dbReference>
<sequence length="563" mass="61661">MNRLILLMGLVLVSYCVSAQITNTRHNLSVNGKGLKAGSSQSMCEFCHTPHSSRRQAPKWGNVGKRYLMYDQSVSSTSDIKVDPSRQPDGASLLCLTCHDGTVAPSSGASKGANTGLAVPVYGRANLGTDLTDDHPISFVYDAAFAAIDGQLKTSPEHPVVLDGEDKVQCTSCHDPHNDEYSNFLVATNQFSELCLKCHDRDYWTTSSHATSNANWNGSGENPWTHVETPFASVAENACANCHQTHSAKGKAQLQKSILEEKNCLDCHNGNVAPAEKNIELQMQKQYRHNVYAYNGVHDPREETLLSLSKKHVECQDCHNPHAVNNQPAQAPEVNGQISGVQGIDQAGNVVSSIAYEYELCFRCHSENPMAGAVTSRQVEQTNTRMEFSPSAVSFHPVAEKGKNTYVPGLLNNLTESDMIYCTDCHASDGDDSPAGPHGSIYPQILKYQYLKGDEVIESSKAYELCYSCHSRNMFVTEAGDGVQQKVHYNHVVKNNISCNVCHDPHGISEMQGGDINHSHLINFDLNVVSPRANGDLHFTDQGYRSGSCNVMCHGKDHDNIGY</sequence>
<accession>A0ABS1HEB0</accession>
<keyword evidence="5" id="KW-1185">Reference proteome</keyword>